<evidence type="ECO:0000313" key="2">
    <source>
        <dbReference type="Proteomes" id="UP001215280"/>
    </source>
</evidence>
<sequence length="234" mass="25279">MIPVAADGRGNDPSDEECMASAGVFSPVSMSKDVEVTEIQAKNLKKATTNGSRLRVGSNDLKTIAHKISDGGGVPSSKSAGLRDILIFYSVFFFGLLPSAPTTDSTRVCVSAISRSAELQVQKSVVIMPIMSSGGVEPPTLPLIWSRLPSYGVGMLAAKSEAETVNFAVREAGRFHAEFLRGGFDRRDVKGNIDKALRFENKNIEHLGIQGKPHHDEAQLRKKCRLVIETAPKK</sequence>
<comment type="caution">
    <text evidence="1">The sequence shown here is derived from an EMBL/GenBank/DDBJ whole genome shotgun (WGS) entry which is preliminary data.</text>
</comment>
<protein>
    <submittedName>
        <fullName evidence="1">Uncharacterized protein</fullName>
    </submittedName>
</protein>
<gene>
    <name evidence="1" type="ORF">DFH07DRAFT_785472</name>
</gene>
<proteinExistence type="predicted"/>
<organism evidence="1 2">
    <name type="scientific">Mycena maculata</name>
    <dbReference type="NCBI Taxonomy" id="230809"/>
    <lineage>
        <taxon>Eukaryota</taxon>
        <taxon>Fungi</taxon>
        <taxon>Dikarya</taxon>
        <taxon>Basidiomycota</taxon>
        <taxon>Agaricomycotina</taxon>
        <taxon>Agaricomycetes</taxon>
        <taxon>Agaricomycetidae</taxon>
        <taxon>Agaricales</taxon>
        <taxon>Marasmiineae</taxon>
        <taxon>Mycenaceae</taxon>
        <taxon>Mycena</taxon>
    </lineage>
</organism>
<reference evidence="1" key="1">
    <citation type="submission" date="2023-03" db="EMBL/GenBank/DDBJ databases">
        <title>Massive genome expansion in bonnet fungi (Mycena s.s.) driven by repeated elements and novel gene families across ecological guilds.</title>
        <authorList>
            <consortium name="Lawrence Berkeley National Laboratory"/>
            <person name="Harder C.B."/>
            <person name="Miyauchi S."/>
            <person name="Viragh M."/>
            <person name="Kuo A."/>
            <person name="Thoen E."/>
            <person name="Andreopoulos B."/>
            <person name="Lu D."/>
            <person name="Skrede I."/>
            <person name="Drula E."/>
            <person name="Henrissat B."/>
            <person name="Morin E."/>
            <person name="Kohler A."/>
            <person name="Barry K."/>
            <person name="LaButti K."/>
            <person name="Morin E."/>
            <person name="Salamov A."/>
            <person name="Lipzen A."/>
            <person name="Mereny Z."/>
            <person name="Hegedus B."/>
            <person name="Baldrian P."/>
            <person name="Stursova M."/>
            <person name="Weitz H."/>
            <person name="Taylor A."/>
            <person name="Grigoriev I.V."/>
            <person name="Nagy L.G."/>
            <person name="Martin F."/>
            <person name="Kauserud H."/>
        </authorList>
    </citation>
    <scope>NUCLEOTIDE SEQUENCE</scope>
    <source>
        <strain evidence="1">CBHHK188m</strain>
    </source>
</reference>
<dbReference type="Proteomes" id="UP001215280">
    <property type="component" value="Unassembled WGS sequence"/>
</dbReference>
<accession>A0AAD7HA47</accession>
<dbReference type="EMBL" id="JARJLG010000336">
    <property type="protein sequence ID" value="KAJ7716099.1"/>
    <property type="molecule type" value="Genomic_DNA"/>
</dbReference>
<dbReference type="AlphaFoldDB" id="A0AAD7HA47"/>
<evidence type="ECO:0000313" key="1">
    <source>
        <dbReference type="EMBL" id="KAJ7716099.1"/>
    </source>
</evidence>
<name>A0AAD7HA47_9AGAR</name>
<keyword evidence="2" id="KW-1185">Reference proteome</keyword>